<dbReference type="EMBL" id="ML993579">
    <property type="protein sequence ID" value="KAF2173706.1"/>
    <property type="molecule type" value="Genomic_DNA"/>
</dbReference>
<dbReference type="AlphaFoldDB" id="A0A6A6D7T2"/>
<protein>
    <submittedName>
        <fullName evidence="1">Uncharacterized protein</fullName>
    </submittedName>
</protein>
<gene>
    <name evidence="1" type="ORF">M409DRAFT_15980</name>
</gene>
<accession>A0A6A6D7T2</accession>
<name>A0A6A6D7T2_ZASCE</name>
<dbReference type="InterPro" id="IPR038883">
    <property type="entry name" value="AN11006-like"/>
</dbReference>
<dbReference type="PANTHER" id="PTHR42085">
    <property type="entry name" value="F-BOX DOMAIN-CONTAINING PROTEIN"/>
    <property type="match status" value="1"/>
</dbReference>
<organism evidence="1 2">
    <name type="scientific">Zasmidium cellare ATCC 36951</name>
    <dbReference type="NCBI Taxonomy" id="1080233"/>
    <lineage>
        <taxon>Eukaryota</taxon>
        <taxon>Fungi</taxon>
        <taxon>Dikarya</taxon>
        <taxon>Ascomycota</taxon>
        <taxon>Pezizomycotina</taxon>
        <taxon>Dothideomycetes</taxon>
        <taxon>Dothideomycetidae</taxon>
        <taxon>Mycosphaerellales</taxon>
        <taxon>Mycosphaerellaceae</taxon>
        <taxon>Zasmidium</taxon>
    </lineage>
</organism>
<reference evidence="1" key="1">
    <citation type="journal article" date="2020" name="Stud. Mycol.">
        <title>101 Dothideomycetes genomes: a test case for predicting lifestyles and emergence of pathogens.</title>
        <authorList>
            <person name="Haridas S."/>
            <person name="Albert R."/>
            <person name="Binder M."/>
            <person name="Bloem J."/>
            <person name="Labutti K."/>
            <person name="Salamov A."/>
            <person name="Andreopoulos B."/>
            <person name="Baker S."/>
            <person name="Barry K."/>
            <person name="Bills G."/>
            <person name="Bluhm B."/>
            <person name="Cannon C."/>
            <person name="Castanera R."/>
            <person name="Culley D."/>
            <person name="Daum C."/>
            <person name="Ezra D."/>
            <person name="Gonzalez J."/>
            <person name="Henrissat B."/>
            <person name="Kuo A."/>
            <person name="Liang C."/>
            <person name="Lipzen A."/>
            <person name="Lutzoni F."/>
            <person name="Magnuson J."/>
            <person name="Mondo S."/>
            <person name="Nolan M."/>
            <person name="Ohm R."/>
            <person name="Pangilinan J."/>
            <person name="Park H.-J."/>
            <person name="Ramirez L."/>
            <person name="Alfaro M."/>
            <person name="Sun H."/>
            <person name="Tritt A."/>
            <person name="Yoshinaga Y."/>
            <person name="Zwiers L.-H."/>
            <person name="Turgeon B."/>
            <person name="Goodwin S."/>
            <person name="Spatafora J."/>
            <person name="Crous P."/>
            <person name="Grigoriev I."/>
        </authorList>
    </citation>
    <scope>NUCLEOTIDE SEQUENCE</scope>
    <source>
        <strain evidence="1">ATCC 36951</strain>
    </source>
</reference>
<proteinExistence type="predicted"/>
<evidence type="ECO:0000313" key="1">
    <source>
        <dbReference type="EMBL" id="KAF2173706.1"/>
    </source>
</evidence>
<dbReference type="RefSeq" id="XP_033674595.1">
    <property type="nucleotide sequence ID" value="XM_033803432.1"/>
</dbReference>
<sequence length="199" mass="22518">MATTMAANNGPCHFFRLSAELRNQIYRDVLVEKEQINIDTRGRPGMSTNVFAQPGFLQTCLQIQSEASSIYYGENRFVVRVPNLDVSGLKAFCRRAVACGQSKYHLKVYRCGRGMGWSNMIEWLQAYHAGLVPCCDCDNSTLSIADACVPSKVFELVDELDPDRQMAWDKVERILNVVRDILDVGWTYEGAGLRRYYGI</sequence>
<dbReference type="GeneID" id="54556704"/>
<evidence type="ECO:0000313" key="2">
    <source>
        <dbReference type="Proteomes" id="UP000799537"/>
    </source>
</evidence>
<dbReference type="Proteomes" id="UP000799537">
    <property type="component" value="Unassembled WGS sequence"/>
</dbReference>
<keyword evidence="2" id="KW-1185">Reference proteome</keyword>
<dbReference type="PANTHER" id="PTHR42085:SF4">
    <property type="entry name" value="F-BOX DOMAIN-CONTAINING PROTEIN"/>
    <property type="match status" value="1"/>
</dbReference>
<dbReference type="OrthoDB" id="62952at2759"/>